<dbReference type="RefSeq" id="XP_053024219.1">
    <property type="nucleotide sequence ID" value="XM_053160956.1"/>
</dbReference>
<dbReference type="EMBL" id="CP110430">
    <property type="protein sequence ID" value="WAQ88664.1"/>
    <property type="molecule type" value="Genomic_DNA"/>
</dbReference>
<feature type="domain" description="DUF4211" evidence="2">
    <location>
        <begin position="235"/>
        <end position="351"/>
    </location>
</feature>
<keyword evidence="4" id="KW-1185">Reference proteome</keyword>
<dbReference type="PANTHER" id="PTHR14689">
    <property type="entry name" value="PHORBOL-ESTER_DAG-TYPE DOMAIN-CONTAINING PROTEIN"/>
    <property type="match status" value="1"/>
</dbReference>
<evidence type="ECO:0000313" key="3">
    <source>
        <dbReference type="EMBL" id="WAQ88664.1"/>
    </source>
</evidence>
<dbReference type="GeneID" id="77801850"/>
<reference evidence="3" key="1">
    <citation type="submission" date="2022-10" db="EMBL/GenBank/DDBJ databases">
        <title>Puccinia triticina Genome sequencing and assembly.</title>
        <authorList>
            <person name="Li C."/>
        </authorList>
    </citation>
    <scope>NUCLEOTIDE SEQUENCE</scope>
    <source>
        <strain evidence="3">Pt15</strain>
    </source>
</reference>
<dbReference type="PANTHER" id="PTHR14689:SF0">
    <property type="entry name" value="COILED-COIL DOMAIN-CONTAINING PROTEIN 82"/>
    <property type="match status" value="1"/>
</dbReference>
<accession>A0ABY7CTP9</accession>
<feature type="region of interest" description="Disordered" evidence="1">
    <location>
        <begin position="46"/>
        <end position="182"/>
    </location>
</feature>
<feature type="compositionally biased region" description="Basic and acidic residues" evidence="1">
    <location>
        <begin position="85"/>
        <end position="94"/>
    </location>
</feature>
<feature type="compositionally biased region" description="Acidic residues" evidence="1">
    <location>
        <begin position="365"/>
        <end position="386"/>
    </location>
</feature>
<organism evidence="3 4">
    <name type="scientific">Puccinia triticina</name>
    <dbReference type="NCBI Taxonomy" id="208348"/>
    <lineage>
        <taxon>Eukaryota</taxon>
        <taxon>Fungi</taxon>
        <taxon>Dikarya</taxon>
        <taxon>Basidiomycota</taxon>
        <taxon>Pucciniomycotina</taxon>
        <taxon>Pucciniomycetes</taxon>
        <taxon>Pucciniales</taxon>
        <taxon>Pucciniaceae</taxon>
        <taxon>Puccinia</taxon>
    </lineage>
</organism>
<evidence type="ECO:0000256" key="1">
    <source>
        <dbReference type="SAM" id="MobiDB-lite"/>
    </source>
</evidence>
<proteinExistence type="predicted"/>
<evidence type="ECO:0000313" key="4">
    <source>
        <dbReference type="Proteomes" id="UP001164743"/>
    </source>
</evidence>
<feature type="region of interest" description="Disordered" evidence="1">
    <location>
        <begin position="344"/>
        <end position="396"/>
    </location>
</feature>
<dbReference type="Proteomes" id="UP001164743">
    <property type="component" value="Chromosome 10A"/>
</dbReference>
<dbReference type="Pfam" id="PF13926">
    <property type="entry name" value="DUF4211"/>
    <property type="match status" value="1"/>
</dbReference>
<evidence type="ECO:0000259" key="2">
    <source>
        <dbReference type="Pfam" id="PF13926"/>
    </source>
</evidence>
<gene>
    <name evidence="3" type="ORF">PtA15_10A83</name>
</gene>
<feature type="compositionally biased region" description="Basic and acidic residues" evidence="1">
    <location>
        <begin position="161"/>
        <end position="178"/>
    </location>
</feature>
<sequence>MNRPTSKRKKPPASHAFKLVIPCRPDLDRFKPADGKIFDDVCRASDDLGDPIEISNTVKKDEPDIPKAFASRPSDEIDAPVEILETAKKNEPDFPKPSSSKKIKSNQSSPIAVVKPKRRASLPESSKPGKNSKPVKKHRARSVKKKSTNPAEDPDSDDLDYSEKEEVDSRLRQKEPPGRKKFAKLRKLRSQFIKKKSISKEVNSKRIVPDSDIEIESGPGKTQKKRAQRQIETFMPDIFKNTKLDNRSHFRVVCEYLIYHSILPQIEWRKIKKDFDNSCKHLDDYFNSHGVQALDSAGWTQVFRNELMSRPFITEQPLRQARLGCAACRNRTKYSKKVIQLQGKPYSPDTLKPLKPKQISRDSSSDGESEEEEGTDESSEIEDGEDEGKQHKFKLNPDLMQITPECSTLASGEDCAKRSKEYHFFKHWKFYLLKDLKPILKPHRDKNAILRREYQHSDPEPNDGQLGLIEREIRKAFQTIQADQTHQNLDNLFHRFNTRLNQAKKTYAT</sequence>
<name>A0ABY7CTP9_9BASI</name>
<feature type="compositionally biased region" description="Basic residues" evidence="1">
    <location>
        <begin position="133"/>
        <end position="147"/>
    </location>
</feature>
<protein>
    <recommendedName>
        <fullName evidence="2">DUF4211 domain-containing protein</fullName>
    </recommendedName>
</protein>
<dbReference type="InterPro" id="IPR025451">
    <property type="entry name" value="DUF4211"/>
</dbReference>